<protein>
    <submittedName>
        <fullName evidence="1">Uncharacterized protein</fullName>
    </submittedName>
</protein>
<dbReference type="KEGG" id="rsin:B6N60_00594"/>
<sequence>MNENFGKPARTGVWLRHATRTEELSNNKYPIVAGVSNYQVGN</sequence>
<evidence type="ECO:0000313" key="1">
    <source>
        <dbReference type="EMBL" id="QXE21916.1"/>
    </source>
</evidence>
<name>A0A975Y396_9NOST</name>
<organism evidence="1 2">
    <name type="scientific">Richelia sinica FACHB-800</name>
    <dbReference type="NCBI Taxonomy" id="1357546"/>
    <lineage>
        <taxon>Bacteria</taxon>
        <taxon>Bacillati</taxon>
        <taxon>Cyanobacteriota</taxon>
        <taxon>Cyanophyceae</taxon>
        <taxon>Nostocales</taxon>
        <taxon>Nostocaceae</taxon>
        <taxon>Richelia</taxon>
    </lineage>
</organism>
<gene>
    <name evidence="1" type="ORF">B6N60_00594</name>
</gene>
<dbReference type="RefSeq" id="WP_256443788.1">
    <property type="nucleotide sequence ID" value="NZ_CP021056.1"/>
</dbReference>
<dbReference type="EMBL" id="CP021056">
    <property type="protein sequence ID" value="QXE21916.1"/>
    <property type="molecule type" value="Genomic_DNA"/>
</dbReference>
<reference evidence="1" key="1">
    <citation type="submission" date="2017-04" db="EMBL/GenBank/DDBJ databases">
        <title>Genome deletions in a multicellular cyanobacterial endosymbiont for morphological adaptation in marine diatoms.</title>
        <authorList>
            <person name="Wang Y."/>
            <person name="Gao H."/>
            <person name="Li R."/>
            <person name="Xu X."/>
        </authorList>
    </citation>
    <scope>NUCLEOTIDE SEQUENCE</scope>
    <source>
        <strain evidence="1">FACHB 800</strain>
    </source>
</reference>
<accession>A0A975Y396</accession>
<dbReference type="AlphaFoldDB" id="A0A975Y396"/>
<proteinExistence type="predicted"/>
<dbReference type="Proteomes" id="UP000683511">
    <property type="component" value="Chromosome"/>
</dbReference>
<keyword evidence="2" id="KW-1185">Reference proteome</keyword>
<evidence type="ECO:0000313" key="2">
    <source>
        <dbReference type="Proteomes" id="UP000683511"/>
    </source>
</evidence>